<organism evidence="2 3">
    <name type="scientific">Blautia obeum</name>
    <dbReference type="NCBI Taxonomy" id="40520"/>
    <lineage>
        <taxon>Bacteria</taxon>
        <taxon>Bacillati</taxon>
        <taxon>Bacillota</taxon>
        <taxon>Clostridia</taxon>
        <taxon>Lachnospirales</taxon>
        <taxon>Lachnospiraceae</taxon>
        <taxon>Blautia</taxon>
    </lineage>
</organism>
<evidence type="ECO:0000259" key="1">
    <source>
        <dbReference type="Pfam" id="PF03551"/>
    </source>
</evidence>
<evidence type="ECO:0000313" key="2">
    <source>
        <dbReference type="EMBL" id="RGR46717.1"/>
    </source>
</evidence>
<dbReference type="Proteomes" id="UP000285839">
    <property type="component" value="Unassembled WGS sequence"/>
</dbReference>
<dbReference type="Pfam" id="PF03551">
    <property type="entry name" value="PadR"/>
    <property type="match status" value="1"/>
</dbReference>
<evidence type="ECO:0000313" key="3">
    <source>
        <dbReference type="Proteomes" id="UP000285839"/>
    </source>
</evidence>
<feature type="domain" description="Transcription regulator PadR N-terminal" evidence="1">
    <location>
        <begin position="15"/>
        <end position="83"/>
    </location>
</feature>
<dbReference type="InterPro" id="IPR036390">
    <property type="entry name" value="WH_DNA-bd_sf"/>
</dbReference>
<dbReference type="RefSeq" id="WP_118031635.1">
    <property type="nucleotide sequence ID" value="NZ_QRUH01000013.1"/>
</dbReference>
<dbReference type="InterPro" id="IPR005149">
    <property type="entry name" value="Tscrpt_reg_PadR_N"/>
</dbReference>
<dbReference type="InterPro" id="IPR052509">
    <property type="entry name" value="Metal_resp_DNA-bind_regulator"/>
</dbReference>
<protein>
    <submittedName>
        <fullName evidence="2">PadR family transcriptional regulator</fullName>
    </submittedName>
</protein>
<dbReference type="PANTHER" id="PTHR33169">
    <property type="entry name" value="PADR-FAMILY TRANSCRIPTIONAL REGULATOR"/>
    <property type="match status" value="1"/>
</dbReference>
<gene>
    <name evidence="2" type="ORF">DWY46_15050</name>
</gene>
<dbReference type="EMBL" id="QRUH01000013">
    <property type="protein sequence ID" value="RGR46717.1"/>
    <property type="molecule type" value="Genomic_DNA"/>
</dbReference>
<accession>A0A412ENI7</accession>
<sequence>MDLIKVNGKLLELLLLNVLNEHKAYGYELTNRFAPVYQKSSGTIYLALKSLCERELVSRESELSAGRIRVYYTLSSEGRIYLSSLREKLDLELKDLQSFL</sequence>
<dbReference type="AlphaFoldDB" id="A0A412ENI7"/>
<dbReference type="PANTHER" id="PTHR33169:SF14">
    <property type="entry name" value="TRANSCRIPTIONAL REGULATOR RV3488"/>
    <property type="match status" value="1"/>
</dbReference>
<reference evidence="2 3" key="1">
    <citation type="submission" date="2018-08" db="EMBL/GenBank/DDBJ databases">
        <title>A genome reference for cultivated species of the human gut microbiota.</title>
        <authorList>
            <person name="Zou Y."/>
            <person name="Xue W."/>
            <person name="Luo G."/>
        </authorList>
    </citation>
    <scope>NUCLEOTIDE SEQUENCE [LARGE SCALE GENOMIC DNA]</scope>
    <source>
        <strain evidence="2 3">AF25-21</strain>
    </source>
</reference>
<dbReference type="Gene3D" id="1.10.10.10">
    <property type="entry name" value="Winged helix-like DNA-binding domain superfamily/Winged helix DNA-binding domain"/>
    <property type="match status" value="1"/>
</dbReference>
<dbReference type="InterPro" id="IPR036388">
    <property type="entry name" value="WH-like_DNA-bd_sf"/>
</dbReference>
<dbReference type="SUPFAM" id="SSF46785">
    <property type="entry name" value="Winged helix' DNA-binding domain"/>
    <property type="match status" value="1"/>
</dbReference>
<proteinExistence type="predicted"/>
<comment type="caution">
    <text evidence="2">The sequence shown here is derived from an EMBL/GenBank/DDBJ whole genome shotgun (WGS) entry which is preliminary data.</text>
</comment>
<name>A0A412ENI7_9FIRM</name>